<accession>A0A4Y2PLT8</accession>
<evidence type="ECO:0008006" key="6">
    <source>
        <dbReference type="Google" id="ProtNLM"/>
    </source>
</evidence>
<reference evidence="3 5" key="1">
    <citation type="journal article" date="2019" name="Sci. Rep.">
        <title>Orb-weaving spider Araneus ventricosus genome elucidates the spidroin gene catalogue.</title>
        <authorList>
            <person name="Kono N."/>
            <person name="Nakamura H."/>
            <person name="Ohtoshi R."/>
            <person name="Moran D.A.P."/>
            <person name="Shinohara A."/>
            <person name="Yoshida Y."/>
            <person name="Fujiwara M."/>
            <person name="Mori M."/>
            <person name="Tomita M."/>
            <person name="Arakawa K."/>
        </authorList>
    </citation>
    <scope>NUCLEOTIDE SEQUENCE [LARGE SCALE GENOMIC DNA]</scope>
</reference>
<name>A0A4Y2PLT8_ARAVE</name>
<evidence type="ECO:0000313" key="4">
    <source>
        <dbReference type="EMBL" id="GBN52960.1"/>
    </source>
</evidence>
<evidence type="ECO:0000313" key="2">
    <source>
        <dbReference type="EMBL" id="GBN52721.1"/>
    </source>
</evidence>
<protein>
    <recommendedName>
        <fullName evidence="6">Tc1-like transposase DDE domain-containing protein</fullName>
    </recommendedName>
</protein>
<dbReference type="EMBL" id="BGPR01011738">
    <property type="protein sequence ID" value="GBN52715.1"/>
    <property type="molecule type" value="Genomic_DNA"/>
</dbReference>
<dbReference type="EMBL" id="BGPR01011783">
    <property type="protein sequence ID" value="GBN52938.1"/>
    <property type="molecule type" value="Genomic_DNA"/>
</dbReference>
<sequence length="93" mass="10676">MMDGRETDVEVSCISKLLRTYDSIAPEFSKQFLRQENASCHTSKSTHEWFKKENVNVFPCRIPDLNPMECGKAYANNKQFPSASELEVTIVEE</sequence>
<dbReference type="AlphaFoldDB" id="A0A4Y2PLT8"/>
<comment type="caution">
    <text evidence="3">The sequence shown here is derived from an EMBL/GenBank/DDBJ whole genome shotgun (WGS) entry which is preliminary data.</text>
</comment>
<keyword evidence="5" id="KW-1185">Reference proteome</keyword>
<dbReference type="EMBL" id="BGPR01011787">
    <property type="protein sequence ID" value="GBN52960.1"/>
    <property type="molecule type" value="Genomic_DNA"/>
</dbReference>
<dbReference type="Proteomes" id="UP000499080">
    <property type="component" value="Unassembled WGS sequence"/>
</dbReference>
<evidence type="ECO:0000313" key="1">
    <source>
        <dbReference type="EMBL" id="GBN52715.1"/>
    </source>
</evidence>
<gene>
    <name evidence="3" type="ORF">AVEN_131829_1</name>
    <name evidence="4" type="ORF">AVEN_149166_1</name>
    <name evidence="1" type="ORF">AVEN_85141_1</name>
    <name evidence="2" type="ORF">AVEN_91355_1</name>
</gene>
<dbReference type="GO" id="GO:0003676">
    <property type="term" value="F:nucleic acid binding"/>
    <property type="evidence" value="ECO:0007669"/>
    <property type="project" value="InterPro"/>
</dbReference>
<organism evidence="3 5">
    <name type="scientific">Araneus ventricosus</name>
    <name type="common">Orbweaver spider</name>
    <name type="synonym">Epeira ventricosa</name>
    <dbReference type="NCBI Taxonomy" id="182803"/>
    <lineage>
        <taxon>Eukaryota</taxon>
        <taxon>Metazoa</taxon>
        <taxon>Ecdysozoa</taxon>
        <taxon>Arthropoda</taxon>
        <taxon>Chelicerata</taxon>
        <taxon>Arachnida</taxon>
        <taxon>Araneae</taxon>
        <taxon>Araneomorphae</taxon>
        <taxon>Entelegynae</taxon>
        <taxon>Araneoidea</taxon>
        <taxon>Araneidae</taxon>
        <taxon>Araneus</taxon>
    </lineage>
</organism>
<dbReference type="InterPro" id="IPR036397">
    <property type="entry name" value="RNaseH_sf"/>
</dbReference>
<dbReference type="EMBL" id="BGPR01011739">
    <property type="protein sequence ID" value="GBN52721.1"/>
    <property type="molecule type" value="Genomic_DNA"/>
</dbReference>
<dbReference type="Gene3D" id="3.30.420.10">
    <property type="entry name" value="Ribonuclease H-like superfamily/Ribonuclease H"/>
    <property type="match status" value="1"/>
</dbReference>
<proteinExistence type="predicted"/>
<evidence type="ECO:0000313" key="3">
    <source>
        <dbReference type="EMBL" id="GBN52938.1"/>
    </source>
</evidence>
<evidence type="ECO:0000313" key="5">
    <source>
        <dbReference type="Proteomes" id="UP000499080"/>
    </source>
</evidence>